<evidence type="ECO:0000256" key="1">
    <source>
        <dbReference type="SAM" id="MobiDB-lite"/>
    </source>
</evidence>
<feature type="region of interest" description="Disordered" evidence="1">
    <location>
        <begin position="212"/>
        <end position="265"/>
    </location>
</feature>
<accession>A0A3M7QT85</accession>
<sequence>MNSERLGLTKSVLKLDENTYLQPRMILRDNQDPVQVRIRVKKPSKGKSLERPVCFRVKDGRTVDPSSICAPLRISSKPRPCVPREPAYEVAPVVYLNADGTAKGCSPNEPSAETAKDPDCGCPVESSVEKTFTQGGSEDEPLVIRIGPSGDFSGDGCEEKPVYKINFKDNVMNVTSNIDFLVKKLERTKSSDDKDADVQKYLIKPISKNFPPVTVTVRPNPAGNQSVTVNESSSDEESKRTQSVPNEYAEPPAQTRTRTVQPTMAPQQQTLYTPEQLAAAYQQQQAVVPTQQAVFTPEQLAAAYQEQQSGQAEFKVSPEQLAAAYKEQQAANPGAPQYQFSPEQLASAYQQQQAGLPPLPQAGAQQQAPAPTQYAQPGAQPQAYAYPQQQVPAQTQYAQPGQYAQQAAYPQQQAYAYPQQQAPAPTQYAQPGAQPQAYAYPQQQAPAPTQYAQPGAQPQAYAYPQQQVPAQTQYAQPGVQQPTQQPFQFSQFPPQVAA</sequence>
<gene>
    <name evidence="2" type="ORF">BpHYR1_003722</name>
</gene>
<dbReference type="AlphaFoldDB" id="A0A3M7QT85"/>
<feature type="compositionally biased region" description="Low complexity" evidence="1">
    <location>
        <begin position="348"/>
        <end position="498"/>
    </location>
</feature>
<evidence type="ECO:0000313" key="2">
    <source>
        <dbReference type="EMBL" id="RNA14532.1"/>
    </source>
</evidence>
<feature type="compositionally biased region" description="Polar residues" evidence="1">
    <location>
        <begin position="222"/>
        <end position="232"/>
    </location>
</feature>
<protein>
    <submittedName>
        <fullName evidence="2">Uncharacterized protein</fullName>
    </submittedName>
</protein>
<evidence type="ECO:0000313" key="3">
    <source>
        <dbReference type="Proteomes" id="UP000276133"/>
    </source>
</evidence>
<feature type="compositionally biased region" description="Polar residues" evidence="1">
    <location>
        <begin position="254"/>
        <end position="265"/>
    </location>
</feature>
<comment type="caution">
    <text evidence="2">The sequence shown here is derived from an EMBL/GenBank/DDBJ whole genome shotgun (WGS) entry which is preliminary data.</text>
</comment>
<dbReference type="OrthoDB" id="10545666at2759"/>
<dbReference type="Proteomes" id="UP000276133">
    <property type="component" value="Unassembled WGS sequence"/>
</dbReference>
<dbReference type="EMBL" id="REGN01005162">
    <property type="protein sequence ID" value="RNA14532.1"/>
    <property type="molecule type" value="Genomic_DNA"/>
</dbReference>
<organism evidence="2 3">
    <name type="scientific">Brachionus plicatilis</name>
    <name type="common">Marine rotifer</name>
    <name type="synonym">Brachionus muelleri</name>
    <dbReference type="NCBI Taxonomy" id="10195"/>
    <lineage>
        <taxon>Eukaryota</taxon>
        <taxon>Metazoa</taxon>
        <taxon>Spiralia</taxon>
        <taxon>Gnathifera</taxon>
        <taxon>Rotifera</taxon>
        <taxon>Eurotatoria</taxon>
        <taxon>Monogononta</taxon>
        <taxon>Pseudotrocha</taxon>
        <taxon>Ploima</taxon>
        <taxon>Brachionidae</taxon>
        <taxon>Brachionus</taxon>
    </lineage>
</organism>
<name>A0A3M7QT85_BRAPC</name>
<reference evidence="2 3" key="1">
    <citation type="journal article" date="2018" name="Sci. Rep.">
        <title>Genomic signatures of local adaptation to the degree of environmental predictability in rotifers.</title>
        <authorList>
            <person name="Franch-Gras L."/>
            <person name="Hahn C."/>
            <person name="Garcia-Roger E.M."/>
            <person name="Carmona M.J."/>
            <person name="Serra M."/>
            <person name="Gomez A."/>
        </authorList>
    </citation>
    <scope>NUCLEOTIDE SEQUENCE [LARGE SCALE GENOMIC DNA]</scope>
    <source>
        <strain evidence="2">HYR1</strain>
    </source>
</reference>
<keyword evidence="3" id="KW-1185">Reference proteome</keyword>
<proteinExistence type="predicted"/>
<feature type="region of interest" description="Disordered" evidence="1">
    <location>
        <begin position="325"/>
        <end position="498"/>
    </location>
</feature>